<dbReference type="GO" id="GO:0003824">
    <property type="term" value="F:catalytic activity"/>
    <property type="evidence" value="ECO:0007669"/>
    <property type="project" value="InterPro"/>
</dbReference>
<dbReference type="OrthoDB" id="411064at2759"/>
<keyword evidence="2" id="KW-0479">Metal-binding</keyword>
<evidence type="ECO:0000313" key="5">
    <source>
        <dbReference type="Proteomes" id="UP000236621"/>
    </source>
</evidence>
<dbReference type="SUPFAM" id="SSF56529">
    <property type="entry name" value="FAH"/>
    <property type="match status" value="1"/>
</dbReference>
<comment type="similarity">
    <text evidence="1">Belongs to the FAH family.</text>
</comment>
<evidence type="ECO:0000256" key="1">
    <source>
        <dbReference type="ARBA" id="ARBA00010211"/>
    </source>
</evidence>
<dbReference type="Pfam" id="PF01557">
    <property type="entry name" value="FAA_hydrolase"/>
    <property type="match status" value="1"/>
</dbReference>
<evidence type="ECO:0000259" key="3">
    <source>
        <dbReference type="Pfam" id="PF01557"/>
    </source>
</evidence>
<reference evidence="4 5" key="1">
    <citation type="submission" date="2017-08" db="EMBL/GenBank/DDBJ databases">
        <title>Harnessing the power of phylogenomics to disentangle the directionality and signatures of interkingdom host jumping in the parasitic fungal genus Tolypocladium.</title>
        <authorList>
            <person name="Quandt C.A."/>
            <person name="Patterson W."/>
            <person name="Spatafora J.W."/>
        </authorList>
    </citation>
    <scope>NUCLEOTIDE SEQUENCE [LARGE SCALE GENOMIC DNA]</scope>
    <source>
        <strain evidence="4 5">CBS 113982</strain>
    </source>
</reference>
<feature type="domain" description="Fumarylacetoacetase-like C-terminal" evidence="3">
    <location>
        <begin position="7"/>
        <end position="162"/>
    </location>
</feature>
<dbReference type="STRING" id="45235.A0A2K3QRC9"/>
<dbReference type="Proteomes" id="UP000236621">
    <property type="component" value="Unassembled WGS sequence"/>
</dbReference>
<dbReference type="GO" id="GO:0046872">
    <property type="term" value="F:metal ion binding"/>
    <property type="evidence" value="ECO:0007669"/>
    <property type="project" value="UniProtKB-KW"/>
</dbReference>
<dbReference type="InterPro" id="IPR011234">
    <property type="entry name" value="Fumarylacetoacetase-like_C"/>
</dbReference>
<protein>
    <recommendedName>
        <fullName evidence="3">Fumarylacetoacetase-like C-terminal domain-containing protein</fullName>
    </recommendedName>
</protein>
<evidence type="ECO:0000313" key="4">
    <source>
        <dbReference type="EMBL" id="PNY30081.1"/>
    </source>
</evidence>
<gene>
    <name evidence="4" type="ORF">TCAP_00011</name>
</gene>
<comment type="caution">
    <text evidence="4">The sequence shown here is derived from an EMBL/GenBank/DDBJ whole genome shotgun (WGS) entry which is preliminary data.</text>
</comment>
<dbReference type="Gene3D" id="3.90.850.10">
    <property type="entry name" value="Fumarylacetoacetase-like, C-terminal domain"/>
    <property type="match status" value="1"/>
</dbReference>
<proteinExistence type="inferred from homology"/>
<keyword evidence="5" id="KW-1185">Reference proteome</keyword>
<sequence>MRLFHPVREIGTAPPPYPTIFIKAPTAVHDHGRDVMIPEIAQDEQADYEGELVIQIPRTGHSECIIIGKDAKNISGVDALDYVAAYTASNDVSSRKLQSKPELAGPIPQACFSKGFDTYTPLGPTLVATSLIPDPSTMRLETRIDGQVRQTGHLNDLPFSDLRQAAGIRHRQTGRTSRLPEWRYGVHYPRGQVPRYALTKAVAPIGVLDEPQIRNERDARYSSTDRIGSIRLA</sequence>
<dbReference type="AlphaFoldDB" id="A0A2K3QRC9"/>
<organism evidence="4 5">
    <name type="scientific">Tolypocladium capitatum</name>
    <dbReference type="NCBI Taxonomy" id="45235"/>
    <lineage>
        <taxon>Eukaryota</taxon>
        <taxon>Fungi</taxon>
        <taxon>Dikarya</taxon>
        <taxon>Ascomycota</taxon>
        <taxon>Pezizomycotina</taxon>
        <taxon>Sordariomycetes</taxon>
        <taxon>Hypocreomycetidae</taxon>
        <taxon>Hypocreales</taxon>
        <taxon>Ophiocordycipitaceae</taxon>
        <taxon>Tolypocladium</taxon>
    </lineage>
</organism>
<accession>A0A2K3QRC9</accession>
<dbReference type="PANTHER" id="PTHR11820">
    <property type="entry name" value="ACYLPYRUVASE"/>
    <property type="match status" value="1"/>
</dbReference>
<name>A0A2K3QRC9_9HYPO</name>
<dbReference type="PANTHER" id="PTHR11820:SF100">
    <property type="entry name" value="FUMARYLACETOACETATE HYDROLASE FAMILY PROTEIN (AFU_ORTHOLOGUE AFUA_4G01490)"/>
    <property type="match status" value="1"/>
</dbReference>
<dbReference type="EMBL" id="NRSZ01000002">
    <property type="protein sequence ID" value="PNY30081.1"/>
    <property type="molecule type" value="Genomic_DNA"/>
</dbReference>
<dbReference type="InterPro" id="IPR036663">
    <property type="entry name" value="Fumarylacetoacetase_C_sf"/>
</dbReference>
<evidence type="ECO:0000256" key="2">
    <source>
        <dbReference type="ARBA" id="ARBA00022723"/>
    </source>
</evidence>